<dbReference type="AlphaFoldDB" id="A0A8H4KCX1"/>
<evidence type="ECO:0000313" key="2">
    <source>
        <dbReference type="EMBL" id="KAF4448122.1"/>
    </source>
</evidence>
<proteinExistence type="predicted"/>
<dbReference type="GO" id="GO:0016301">
    <property type="term" value="F:kinase activity"/>
    <property type="evidence" value="ECO:0007669"/>
    <property type="project" value="UniProtKB-KW"/>
</dbReference>
<feature type="domain" description="Aminoglycoside phosphotransferase" evidence="1">
    <location>
        <begin position="51"/>
        <end position="132"/>
    </location>
</feature>
<dbReference type="Gene3D" id="3.90.1200.10">
    <property type="match status" value="1"/>
</dbReference>
<evidence type="ECO:0000313" key="3">
    <source>
        <dbReference type="Proteomes" id="UP000605986"/>
    </source>
</evidence>
<gene>
    <name evidence="2" type="ORF">F53441_8438</name>
</gene>
<reference evidence="2" key="1">
    <citation type="submission" date="2020-01" db="EMBL/GenBank/DDBJ databases">
        <title>Identification and distribution of gene clusters putatively required for synthesis of sphingolipid metabolism inhibitors in phylogenetically diverse species of the filamentous fungus Fusarium.</title>
        <authorList>
            <person name="Kim H.-S."/>
            <person name="Busman M."/>
            <person name="Brown D.W."/>
            <person name="Divon H."/>
            <person name="Uhlig S."/>
            <person name="Proctor R.H."/>
        </authorList>
    </citation>
    <scope>NUCLEOTIDE SEQUENCE</scope>
    <source>
        <strain evidence="2">NRRL 53441</strain>
    </source>
</reference>
<dbReference type="SUPFAM" id="SSF56112">
    <property type="entry name" value="Protein kinase-like (PK-like)"/>
    <property type="match status" value="1"/>
</dbReference>
<keyword evidence="2" id="KW-0808">Transferase</keyword>
<comment type="caution">
    <text evidence="2">The sequence shown here is derived from an EMBL/GenBank/DDBJ whole genome shotgun (WGS) entry which is preliminary data.</text>
</comment>
<dbReference type="PANTHER" id="PTHR21310:SF55">
    <property type="entry name" value="AMINOGLYCOSIDE PHOSPHOTRANSFERASE DOMAIN-CONTAINING PROTEIN"/>
    <property type="match status" value="1"/>
</dbReference>
<protein>
    <submittedName>
        <fullName evidence="2">Protein kinase-like domain protein</fullName>
    </submittedName>
</protein>
<organism evidence="2 3">
    <name type="scientific">Fusarium austroafricanum</name>
    <dbReference type="NCBI Taxonomy" id="2364996"/>
    <lineage>
        <taxon>Eukaryota</taxon>
        <taxon>Fungi</taxon>
        <taxon>Dikarya</taxon>
        <taxon>Ascomycota</taxon>
        <taxon>Pezizomycotina</taxon>
        <taxon>Sordariomycetes</taxon>
        <taxon>Hypocreomycetidae</taxon>
        <taxon>Hypocreales</taxon>
        <taxon>Nectriaceae</taxon>
        <taxon>Fusarium</taxon>
        <taxon>Fusarium concolor species complex</taxon>
    </lineage>
</organism>
<dbReference type="InterPro" id="IPR002575">
    <property type="entry name" value="Aminoglycoside_PTrfase"/>
</dbReference>
<evidence type="ECO:0000259" key="1">
    <source>
        <dbReference type="Pfam" id="PF01636"/>
    </source>
</evidence>
<dbReference type="InterPro" id="IPR051678">
    <property type="entry name" value="AGP_Transferase"/>
</dbReference>
<keyword evidence="2" id="KW-0418">Kinase</keyword>
<dbReference type="Pfam" id="PF01636">
    <property type="entry name" value="APH"/>
    <property type="match status" value="1"/>
</dbReference>
<dbReference type="Proteomes" id="UP000605986">
    <property type="component" value="Unassembled WGS sequence"/>
</dbReference>
<dbReference type="InterPro" id="IPR011009">
    <property type="entry name" value="Kinase-like_dom_sf"/>
</dbReference>
<accession>A0A8H4KCX1</accession>
<dbReference type="EMBL" id="JAADJG010000359">
    <property type="protein sequence ID" value="KAF4448122.1"/>
    <property type="molecule type" value="Genomic_DNA"/>
</dbReference>
<name>A0A8H4KCX1_9HYPO</name>
<keyword evidence="3" id="KW-1185">Reference proteome</keyword>
<dbReference type="PANTHER" id="PTHR21310">
    <property type="entry name" value="AMINOGLYCOSIDE PHOSPHOTRANSFERASE-RELATED-RELATED"/>
    <property type="match status" value="1"/>
</dbReference>
<dbReference type="OrthoDB" id="8300194at2759"/>
<sequence>MVAELRSVAPPEGTQVSSIDSGPLWDCRLPSRDNWGPYATVREFHKALANDIPWDANCTKFPDLAELLAFYRQADDRLVLTHGDLSSLNIIARGDSVVGIVDWETAGWLPAYWEYTTAKYVNPKNEFWAEWVDHFITPMPEEWKMETIGRKYFGDF</sequence>